<evidence type="ECO:0000256" key="1">
    <source>
        <dbReference type="SAM" id="MobiDB-lite"/>
    </source>
</evidence>
<name>A0A8J6GJ88_MICOH</name>
<keyword evidence="2" id="KW-0732">Signal</keyword>
<comment type="caution">
    <text evidence="3">The sequence shown here is derived from an EMBL/GenBank/DDBJ whole genome shotgun (WGS) entry which is preliminary data.</text>
</comment>
<feature type="region of interest" description="Disordered" evidence="1">
    <location>
        <begin position="26"/>
        <end position="60"/>
    </location>
</feature>
<dbReference type="EMBL" id="JAATJU010022199">
    <property type="protein sequence ID" value="KAH0511723.1"/>
    <property type="molecule type" value="Genomic_DNA"/>
</dbReference>
<dbReference type="AlphaFoldDB" id="A0A8J6GJ88"/>
<dbReference type="PANTHER" id="PTHR31296">
    <property type="entry name" value="UPF0565 PROTEIN C2ORF69"/>
    <property type="match status" value="1"/>
</dbReference>
<reference evidence="3" key="1">
    <citation type="submission" date="2020-03" db="EMBL/GenBank/DDBJ databases">
        <title>Studies in the Genomics of Life Span.</title>
        <authorList>
            <person name="Glass D."/>
        </authorList>
    </citation>
    <scope>NUCLEOTIDE SEQUENCE</scope>
    <source>
        <strain evidence="3">LTLLF</strain>
        <tissue evidence="3">Muscle</tissue>
    </source>
</reference>
<protein>
    <submittedName>
        <fullName evidence="3">UPF0565 protein</fullName>
    </submittedName>
</protein>
<evidence type="ECO:0000256" key="2">
    <source>
        <dbReference type="SAM" id="SignalP"/>
    </source>
</evidence>
<feature type="signal peptide" evidence="2">
    <location>
        <begin position="1"/>
        <end position="23"/>
    </location>
</feature>
<gene>
    <name evidence="3" type="ORF">LTLLF_149630</name>
</gene>
<proteinExistence type="predicted"/>
<sequence>MRLFRRRPRSPALVLLLLRPLLASSGASVPGSQPRAMSAGGGARGCCPRLQRSTVPGSDPERRNELLLLAAGDEAALEPRHHVLYFPGDVQNYHEIMTRHPENYQWENWSLENTAAILARRFPDSFIWVVKCSRMHLHKFSCYDNFVKSNMFGAPEQDPDLGAFKHLYMLLVNAFSLTQKGSMSKTRSVWDKDGKGANCESNPCTSHNGGQENERTCGNADEAAVSFAPLSLNGASFTLVGFSKGCVVLNQLLFELKEAKKDKNIDTFIRSIRTMYWLDGGHSGGSDTWVTYPEVLKEFAQTGITVHTHVTPYQVQDPMRSWIGKEHRKFVQILGDLGVQVTSQIHFAKETPSIENHFRVHEVF</sequence>
<feature type="chain" id="PRO_5035296344" evidence="2">
    <location>
        <begin position="24"/>
        <end position="364"/>
    </location>
</feature>
<dbReference type="GO" id="GO:0005739">
    <property type="term" value="C:mitochondrion"/>
    <property type="evidence" value="ECO:0007669"/>
    <property type="project" value="TreeGrafter"/>
</dbReference>
<dbReference type="InterPro" id="IPR018881">
    <property type="entry name" value="C2orf69_mit"/>
</dbReference>
<organism evidence="3 4">
    <name type="scientific">Microtus ochrogaster</name>
    <name type="common">Prairie vole</name>
    <dbReference type="NCBI Taxonomy" id="79684"/>
    <lineage>
        <taxon>Eukaryota</taxon>
        <taxon>Metazoa</taxon>
        <taxon>Chordata</taxon>
        <taxon>Craniata</taxon>
        <taxon>Vertebrata</taxon>
        <taxon>Euteleostomi</taxon>
        <taxon>Mammalia</taxon>
        <taxon>Eutheria</taxon>
        <taxon>Euarchontoglires</taxon>
        <taxon>Glires</taxon>
        <taxon>Rodentia</taxon>
        <taxon>Myomorpha</taxon>
        <taxon>Muroidea</taxon>
        <taxon>Cricetidae</taxon>
        <taxon>Arvicolinae</taxon>
        <taxon>Microtus</taxon>
    </lineage>
</organism>
<evidence type="ECO:0000313" key="4">
    <source>
        <dbReference type="Proteomes" id="UP000710432"/>
    </source>
</evidence>
<evidence type="ECO:0000313" key="3">
    <source>
        <dbReference type="EMBL" id="KAH0511723.1"/>
    </source>
</evidence>
<dbReference type="PANTHER" id="PTHR31296:SF1">
    <property type="entry name" value="MITOCHONDRIAL PROTEIN C2ORF69"/>
    <property type="match status" value="1"/>
</dbReference>
<accession>A0A8J6GJ88</accession>
<dbReference type="Proteomes" id="UP000710432">
    <property type="component" value="Unassembled WGS sequence"/>
</dbReference>
<dbReference type="Pfam" id="PF10561">
    <property type="entry name" value="C2orf69"/>
    <property type="match status" value="1"/>
</dbReference>